<name>A0A7J6QJF8_PEROL</name>
<feature type="compositionally biased region" description="Basic and acidic residues" evidence="1">
    <location>
        <begin position="534"/>
        <end position="543"/>
    </location>
</feature>
<reference evidence="2 3" key="1">
    <citation type="submission" date="2020-04" db="EMBL/GenBank/DDBJ databases">
        <title>Perkinsus olseni comparative genomics.</title>
        <authorList>
            <person name="Bogema D.R."/>
        </authorList>
    </citation>
    <scope>NUCLEOTIDE SEQUENCE [LARGE SCALE GENOMIC DNA]</scope>
    <source>
        <strain evidence="2 3">ATCC PRA-207</strain>
    </source>
</reference>
<evidence type="ECO:0000256" key="1">
    <source>
        <dbReference type="SAM" id="MobiDB-lite"/>
    </source>
</evidence>
<organism evidence="2 3">
    <name type="scientific">Perkinsus olseni</name>
    <name type="common">Perkinsus atlanticus</name>
    <dbReference type="NCBI Taxonomy" id="32597"/>
    <lineage>
        <taxon>Eukaryota</taxon>
        <taxon>Sar</taxon>
        <taxon>Alveolata</taxon>
        <taxon>Perkinsozoa</taxon>
        <taxon>Perkinsea</taxon>
        <taxon>Perkinsida</taxon>
        <taxon>Perkinsidae</taxon>
        <taxon>Perkinsus</taxon>
    </lineage>
</organism>
<feature type="compositionally biased region" description="Polar residues" evidence="1">
    <location>
        <begin position="155"/>
        <end position="170"/>
    </location>
</feature>
<feature type="region of interest" description="Disordered" evidence="1">
    <location>
        <begin position="323"/>
        <end position="347"/>
    </location>
</feature>
<feature type="compositionally biased region" description="Basic and acidic residues" evidence="1">
    <location>
        <begin position="246"/>
        <end position="258"/>
    </location>
</feature>
<feature type="non-terminal residue" evidence="2">
    <location>
        <position position="567"/>
    </location>
</feature>
<accession>A0A7J6QJF8</accession>
<sequence>RMIPEHVDKFVAPRLLALRSSEVRRNKKGPTRKRVIHHTTPPPTPWIGYSPNAVTAEDTIPVYTNRDTRSEQQAVMSSQSWKPTHGSGIRAIAAAKVIQGQWRRYSRESSNDSRTGMQEGTLTARGDGNAATRTVIQQWLRRLIMDVAARHQTTNNILPGVSSSDSSMNDRPQGDDTQGVYGQTSSSQKIDNTISVMAKGSASSRPGASVGKSGNSYKMPRMNGNRGERPTLSDTQKRAVVDRLKRVLGDKQGSRDNEDSPGVEVLDRPIPYVTSEKGNGRLVKMGVGKGRKRRIHKEEGKDDNRPLPTLCKEYRRQAGVVGTTAVDGGDDDDARSPTVDGSRMEKEVSLRIPQRTIRKGIGREEVMRVVWDELQRVVEKRGKVSLTRVTQVSSYGPTSTSDGSVIISFLVRGHSIEAAMHELEAQVKDTTSSLRTGPIESILWDKEERYRLYEVCRGNSKRNARVVRTAAAAAAARQQCDDDVDDRGGRMDGRHHHQRQPSVYTTLRIDTDKHHFILCGTGTGTARVLLPEDTPDRNDDRKMPNSNSTTTTKASYTAVVVVVVVVA</sequence>
<dbReference type="AlphaFoldDB" id="A0A7J6QJF8"/>
<evidence type="ECO:0000313" key="2">
    <source>
        <dbReference type="EMBL" id="KAF4708368.1"/>
    </source>
</evidence>
<feature type="region of interest" description="Disordered" evidence="1">
    <location>
        <begin position="246"/>
        <end position="265"/>
    </location>
</feature>
<feature type="compositionally biased region" description="Polar residues" evidence="1">
    <location>
        <begin position="180"/>
        <end position="216"/>
    </location>
</feature>
<gene>
    <name evidence="2" type="ORF">FOZ63_030002</name>
</gene>
<feature type="region of interest" description="Disordered" evidence="1">
    <location>
        <begin position="21"/>
        <end position="51"/>
    </location>
</feature>
<dbReference type="EMBL" id="JABANO010032562">
    <property type="protein sequence ID" value="KAF4708368.1"/>
    <property type="molecule type" value="Genomic_DNA"/>
</dbReference>
<feature type="compositionally biased region" description="Polar residues" evidence="1">
    <location>
        <begin position="112"/>
        <end position="121"/>
    </location>
</feature>
<keyword evidence="3" id="KW-1185">Reference proteome</keyword>
<feature type="compositionally biased region" description="Basic and acidic residues" evidence="1">
    <location>
        <begin position="296"/>
        <end position="305"/>
    </location>
</feature>
<feature type="region of interest" description="Disordered" evidence="1">
    <location>
        <begin position="287"/>
        <end position="308"/>
    </location>
</feature>
<comment type="caution">
    <text evidence="2">The sequence shown here is derived from an EMBL/GenBank/DDBJ whole genome shotgun (WGS) entry which is preliminary data.</text>
</comment>
<feature type="region of interest" description="Disordered" evidence="1">
    <location>
        <begin position="155"/>
        <end position="239"/>
    </location>
</feature>
<dbReference type="Proteomes" id="UP000553632">
    <property type="component" value="Unassembled WGS sequence"/>
</dbReference>
<feature type="region of interest" description="Disordered" evidence="1">
    <location>
        <begin position="104"/>
        <end position="125"/>
    </location>
</feature>
<evidence type="ECO:0000313" key="3">
    <source>
        <dbReference type="Proteomes" id="UP000553632"/>
    </source>
</evidence>
<feature type="compositionally biased region" description="Basic residues" evidence="1">
    <location>
        <begin position="25"/>
        <end position="37"/>
    </location>
</feature>
<feature type="region of interest" description="Disordered" evidence="1">
    <location>
        <begin position="529"/>
        <end position="550"/>
    </location>
</feature>
<feature type="compositionally biased region" description="Basic and acidic residues" evidence="1">
    <location>
        <begin position="226"/>
        <end position="239"/>
    </location>
</feature>
<protein>
    <submittedName>
        <fullName evidence="2">Uncharacterized protein</fullName>
    </submittedName>
</protein>
<proteinExistence type="predicted"/>